<keyword evidence="3" id="KW-0408">Iron</keyword>
<dbReference type="PANTHER" id="PTHR21496:SF23">
    <property type="entry name" value="3-PHENYLPROPIONATE_CINNAMIC ACID DIOXYGENASE FERREDOXIN SUBUNIT"/>
    <property type="match status" value="1"/>
</dbReference>
<dbReference type="GO" id="GO:0051537">
    <property type="term" value="F:2 iron, 2 sulfur cluster binding"/>
    <property type="evidence" value="ECO:0007669"/>
    <property type="project" value="UniProtKB-KW"/>
</dbReference>
<dbReference type="PANTHER" id="PTHR21496">
    <property type="entry name" value="FERREDOXIN-RELATED"/>
    <property type="match status" value="1"/>
</dbReference>
<dbReference type="GO" id="GO:0008942">
    <property type="term" value="F:nitrite reductase [NAD(P)H] activity"/>
    <property type="evidence" value="ECO:0007669"/>
    <property type="project" value="UniProtKB-EC"/>
</dbReference>
<protein>
    <submittedName>
        <fullName evidence="6">Nitrite reductase [NAD(P)H] small subunit</fullName>
        <ecNumber evidence="6">1.7.1.4</ecNumber>
    </submittedName>
</protein>
<feature type="domain" description="Rieske" evidence="5">
    <location>
        <begin position="7"/>
        <end position="101"/>
    </location>
</feature>
<evidence type="ECO:0000256" key="4">
    <source>
        <dbReference type="ARBA" id="ARBA00023014"/>
    </source>
</evidence>
<dbReference type="InterPro" id="IPR017941">
    <property type="entry name" value="Rieske_2Fe-2S"/>
</dbReference>
<dbReference type="SUPFAM" id="SSF50022">
    <property type="entry name" value="ISP domain"/>
    <property type="match status" value="1"/>
</dbReference>
<proteinExistence type="predicted"/>
<evidence type="ECO:0000313" key="6">
    <source>
        <dbReference type="EMBL" id="AGC72180.1"/>
    </source>
</evidence>
<organism evidence="6">
    <name type="scientific">uncultured bacterium A1Q1_fos_962</name>
    <dbReference type="NCBI Taxonomy" id="1256592"/>
    <lineage>
        <taxon>Bacteria</taxon>
        <taxon>environmental samples</taxon>
    </lineage>
</organism>
<sequence length="108" mass="11734">MTELTFINVAPAGSIPEGQGRAYPVDGRMVAVFCVNGQYHAIDDFCPHMGASLAEGCVEDGVVACPWHAWRFRVTDGTWCDNPKIKIHAFQVRVLEGMIQVGVPVSST</sequence>
<reference evidence="6" key="1">
    <citation type="submission" date="2012-09" db="EMBL/GenBank/DDBJ databases">
        <title>Metagenomic Characterization of a Microbial Community in Wastewater Detects High Levels of Antibiotic Resistance.</title>
        <authorList>
            <person name="Abrams M."/>
            <person name="Caldwell A."/>
            <person name="Vandaei E."/>
            <person name="Lee W."/>
            <person name="Perrott J."/>
            <person name="Khan S.Y."/>
            <person name="Ta J."/>
            <person name="Romero D."/>
            <person name="Nguyen V."/>
            <person name="Pourmand N."/>
            <person name="Ouverney C.C."/>
        </authorList>
    </citation>
    <scope>NUCLEOTIDE SEQUENCE</scope>
</reference>
<keyword evidence="6" id="KW-0560">Oxidoreductase</keyword>
<dbReference type="Pfam" id="PF00355">
    <property type="entry name" value="Rieske"/>
    <property type="match status" value="1"/>
</dbReference>
<dbReference type="EMBL" id="JX649894">
    <property type="protein sequence ID" value="AGC72180.1"/>
    <property type="molecule type" value="Genomic_DNA"/>
</dbReference>
<dbReference type="InterPro" id="IPR036922">
    <property type="entry name" value="Rieske_2Fe-2S_sf"/>
</dbReference>
<keyword evidence="2" id="KW-0479">Metal-binding</keyword>
<keyword evidence="4" id="KW-0411">Iron-sulfur</keyword>
<evidence type="ECO:0000256" key="3">
    <source>
        <dbReference type="ARBA" id="ARBA00023004"/>
    </source>
</evidence>
<dbReference type="Gene3D" id="2.102.10.10">
    <property type="entry name" value="Rieske [2Fe-2S] iron-sulphur domain"/>
    <property type="match status" value="1"/>
</dbReference>
<evidence type="ECO:0000256" key="1">
    <source>
        <dbReference type="ARBA" id="ARBA00022714"/>
    </source>
</evidence>
<dbReference type="AlphaFoldDB" id="L7W0X8"/>
<dbReference type="GO" id="GO:0046872">
    <property type="term" value="F:metal ion binding"/>
    <property type="evidence" value="ECO:0007669"/>
    <property type="project" value="UniProtKB-KW"/>
</dbReference>
<dbReference type="EC" id="1.7.1.4" evidence="6"/>
<evidence type="ECO:0000259" key="5">
    <source>
        <dbReference type="PROSITE" id="PS51296"/>
    </source>
</evidence>
<name>L7W0X8_9BACT</name>
<dbReference type="PROSITE" id="PS51296">
    <property type="entry name" value="RIESKE"/>
    <property type="match status" value="1"/>
</dbReference>
<keyword evidence="1" id="KW-0001">2Fe-2S</keyword>
<accession>L7W0X8</accession>
<evidence type="ECO:0000256" key="2">
    <source>
        <dbReference type="ARBA" id="ARBA00022723"/>
    </source>
</evidence>